<dbReference type="InterPro" id="IPR038789">
    <property type="entry name" value="LPA2-like"/>
</dbReference>
<evidence type="ECO:0000313" key="4">
    <source>
        <dbReference type="EMBL" id="CAB4301710.1"/>
    </source>
</evidence>
<dbReference type="Proteomes" id="UP000507245">
    <property type="component" value="Unassembled WGS sequence"/>
</dbReference>
<dbReference type="AlphaFoldDB" id="A0A6J5WJ44"/>
<feature type="transmembrane region" description="Helical" evidence="2">
    <location>
        <begin position="152"/>
        <end position="174"/>
    </location>
</feature>
<dbReference type="GO" id="GO:0009507">
    <property type="term" value="C:chloroplast"/>
    <property type="evidence" value="ECO:0007669"/>
    <property type="project" value="TreeGrafter"/>
</dbReference>
<reference evidence="4 5" key="2">
    <citation type="submission" date="2020-05" db="EMBL/GenBank/DDBJ databases">
        <authorList>
            <person name="Campoy J."/>
            <person name="Schneeberger K."/>
            <person name="Spophaly S."/>
        </authorList>
    </citation>
    <scope>NUCLEOTIDE SEQUENCE [LARGE SCALE GENOMIC DNA]</scope>
    <source>
        <strain evidence="4">PruArmRojPasFocal</strain>
    </source>
</reference>
<keyword evidence="6" id="KW-1185">Reference proteome</keyword>
<evidence type="ECO:0000256" key="2">
    <source>
        <dbReference type="SAM" id="Phobius"/>
    </source>
</evidence>
<dbReference type="EMBL" id="CAEKKB010000002">
    <property type="protein sequence ID" value="CAB4301710.1"/>
    <property type="molecule type" value="Genomic_DNA"/>
</dbReference>
<keyword evidence="2" id="KW-1133">Transmembrane helix</keyword>
<feature type="region of interest" description="Disordered" evidence="1">
    <location>
        <begin position="34"/>
        <end position="86"/>
    </location>
</feature>
<proteinExistence type="predicted"/>
<reference evidence="6" key="1">
    <citation type="journal article" date="2020" name="Genome Biol.">
        <title>Gamete binning: chromosome-level and haplotype-resolved genome assembly enabled by high-throughput single-cell sequencing of gamete genomes.</title>
        <authorList>
            <person name="Campoy J.A."/>
            <person name="Sun H."/>
            <person name="Goel M."/>
            <person name="Jiao W.-B."/>
            <person name="Folz-Donahue K."/>
            <person name="Wang N."/>
            <person name="Rubio M."/>
            <person name="Liu C."/>
            <person name="Kukat C."/>
            <person name="Ruiz D."/>
            <person name="Huettel B."/>
            <person name="Schneeberger K."/>
        </authorList>
    </citation>
    <scope>NUCLEOTIDE SEQUENCE [LARGE SCALE GENOMIC DNA]</scope>
    <source>
        <strain evidence="6">cv. Rojo Pasion</strain>
    </source>
</reference>
<protein>
    <recommendedName>
        <fullName evidence="7">Protein LOW PSII ACCUMULATION 2, chloroplastic</fullName>
    </recommendedName>
</protein>
<evidence type="ECO:0000313" key="5">
    <source>
        <dbReference type="Proteomes" id="UP000507222"/>
    </source>
</evidence>
<accession>A0A6J5WJ44</accession>
<organism evidence="4 6">
    <name type="scientific">Prunus armeniaca</name>
    <name type="common">Apricot</name>
    <name type="synonym">Armeniaca vulgaris</name>
    <dbReference type="NCBI Taxonomy" id="36596"/>
    <lineage>
        <taxon>Eukaryota</taxon>
        <taxon>Viridiplantae</taxon>
        <taxon>Streptophyta</taxon>
        <taxon>Embryophyta</taxon>
        <taxon>Tracheophyta</taxon>
        <taxon>Spermatophyta</taxon>
        <taxon>Magnoliopsida</taxon>
        <taxon>eudicotyledons</taxon>
        <taxon>Gunneridae</taxon>
        <taxon>Pentapetalae</taxon>
        <taxon>rosids</taxon>
        <taxon>fabids</taxon>
        <taxon>Rosales</taxon>
        <taxon>Rosaceae</taxon>
        <taxon>Amygdaloideae</taxon>
        <taxon>Amygdaleae</taxon>
        <taxon>Prunus</taxon>
    </lineage>
</organism>
<evidence type="ECO:0000313" key="6">
    <source>
        <dbReference type="Proteomes" id="UP000507245"/>
    </source>
</evidence>
<sequence>MALQIHSPSSFTSKPYHHLPHTPLLHFSVRTQFTVKSQTPSEPSKPEAETTQAPPKKPTSAGLGFGSSPSSPTTQNVTSVPNKKKRVIRRSPVEKPLLYSEEDEAKAKEMGTNESAFVLAWLGLGGVILAQGLLLAASGFLPEEWDKFFVKYLYPSFTPTVGLFVAGSVVYGVLKYLQNEELKGRPLDLTCLPGPIEENPHVLMVYPVTGLSRSRENPYTISSCSHLSLALFLDIIKLVLAS</sequence>
<gene>
    <name evidence="3" type="ORF">CURHAP_LOCUS17638</name>
    <name evidence="4" type="ORF">ORAREDHAP_LOCUS17258</name>
</gene>
<dbReference type="PANTHER" id="PTHR37385">
    <property type="entry name" value="PROTEIN LOW PSII ACCUMULATION 2, CHLOROPLASTIC"/>
    <property type="match status" value="1"/>
</dbReference>
<dbReference type="PANTHER" id="PTHR37385:SF2">
    <property type="entry name" value="PROTEIN LPA2"/>
    <property type="match status" value="1"/>
</dbReference>
<evidence type="ECO:0000313" key="3">
    <source>
        <dbReference type="EMBL" id="CAB4271273.1"/>
    </source>
</evidence>
<feature type="transmembrane region" description="Helical" evidence="2">
    <location>
        <begin position="116"/>
        <end position="140"/>
    </location>
</feature>
<evidence type="ECO:0000256" key="1">
    <source>
        <dbReference type="SAM" id="MobiDB-lite"/>
    </source>
</evidence>
<feature type="compositionally biased region" description="Polar residues" evidence="1">
    <location>
        <begin position="67"/>
        <end position="81"/>
    </location>
</feature>
<keyword evidence="2" id="KW-0812">Transmembrane</keyword>
<dbReference type="OrthoDB" id="568307at2759"/>
<dbReference type="Proteomes" id="UP000507222">
    <property type="component" value="Unassembled WGS sequence"/>
</dbReference>
<name>A0A6J5WJ44_PRUAR</name>
<evidence type="ECO:0008006" key="7">
    <source>
        <dbReference type="Google" id="ProtNLM"/>
    </source>
</evidence>
<dbReference type="EMBL" id="CAEKDK010000002">
    <property type="protein sequence ID" value="CAB4271273.1"/>
    <property type="molecule type" value="Genomic_DNA"/>
</dbReference>
<keyword evidence="2" id="KW-0472">Membrane</keyword>